<name>A0ABU0APK6_9BACI</name>
<dbReference type="InterPro" id="IPR036388">
    <property type="entry name" value="WH-like_DNA-bd_sf"/>
</dbReference>
<dbReference type="InterPro" id="IPR013249">
    <property type="entry name" value="RNA_pol_sigma70_r4_t2"/>
</dbReference>
<evidence type="ECO:0000256" key="3">
    <source>
        <dbReference type="ARBA" id="ARBA00023082"/>
    </source>
</evidence>
<gene>
    <name evidence="8" type="ORF">J2S17_005144</name>
</gene>
<evidence type="ECO:0000256" key="4">
    <source>
        <dbReference type="ARBA" id="ARBA00023125"/>
    </source>
</evidence>
<dbReference type="Proteomes" id="UP001238088">
    <property type="component" value="Unassembled WGS sequence"/>
</dbReference>
<dbReference type="EMBL" id="JAUSUB010000035">
    <property type="protein sequence ID" value="MDQ0273223.1"/>
    <property type="molecule type" value="Genomic_DNA"/>
</dbReference>
<protein>
    <submittedName>
        <fullName evidence="8">RNA polymerase sigma-70 factor (ECF subfamily)</fullName>
    </submittedName>
</protein>
<evidence type="ECO:0000256" key="2">
    <source>
        <dbReference type="ARBA" id="ARBA00023015"/>
    </source>
</evidence>
<dbReference type="SUPFAM" id="SSF88659">
    <property type="entry name" value="Sigma3 and sigma4 domains of RNA polymerase sigma factors"/>
    <property type="match status" value="1"/>
</dbReference>
<keyword evidence="3" id="KW-0731">Sigma factor</keyword>
<evidence type="ECO:0000256" key="1">
    <source>
        <dbReference type="ARBA" id="ARBA00010641"/>
    </source>
</evidence>
<keyword evidence="5" id="KW-0804">Transcription</keyword>
<comment type="caution">
    <text evidence="8">The sequence shown here is derived from an EMBL/GenBank/DDBJ whole genome shotgun (WGS) entry which is preliminary data.</text>
</comment>
<dbReference type="InterPro" id="IPR013325">
    <property type="entry name" value="RNA_pol_sigma_r2"/>
</dbReference>
<dbReference type="Gene3D" id="1.10.1740.10">
    <property type="match status" value="1"/>
</dbReference>
<keyword evidence="4" id="KW-0238">DNA-binding</keyword>
<keyword evidence="9" id="KW-1185">Reference proteome</keyword>
<dbReference type="Pfam" id="PF04542">
    <property type="entry name" value="Sigma70_r2"/>
    <property type="match status" value="1"/>
</dbReference>
<evidence type="ECO:0000256" key="5">
    <source>
        <dbReference type="ARBA" id="ARBA00023163"/>
    </source>
</evidence>
<dbReference type="Gene3D" id="1.10.10.10">
    <property type="entry name" value="Winged helix-like DNA-binding domain superfamily/Winged helix DNA-binding domain"/>
    <property type="match status" value="1"/>
</dbReference>
<keyword evidence="2" id="KW-0805">Transcription regulation</keyword>
<evidence type="ECO:0000259" key="7">
    <source>
        <dbReference type="Pfam" id="PF08281"/>
    </source>
</evidence>
<dbReference type="InterPro" id="IPR007627">
    <property type="entry name" value="RNA_pol_sigma70_r2"/>
</dbReference>
<feature type="domain" description="RNA polymerase sigma-70 region 2" evidence="6">
    <location>
        <begin position="26"/>
        <end position="94"/>
    </location>
</feature>
<dbReference type="InterPro" id="IPR014284">
    <property type="entry name" value="RNA_pol_sigma-70_dom"/>
</dbReference>
<organism evidence="8 9">
    <name type="scientific">Cytobacillus purgationiresistens</name>
    <dbReference type="NCBI Taxonomy" id="863449"/>
    <lineage>
        <taxon>Bacteria</taxon>
        <taxon>Bacillati</taxon>
        <taxon>Bacillota</taxon>
        <taxon>Bacilli</taxon>
        <taxon>Bacillales</taxon>
        <taxon>Bacillaceae</taxon>
        <taxon>Cytobacillus</taxon>
    </lineage>
</organism>
<dbReference type="SUPFAM" id="SSF88946">
    <property type="entry name" value="Sigma2 domain of RNA polymerase sigma factors"/>
    <property type="match status" value="1"/>
</dbReference>
<comment type="similarity">
    <text evidence="1">Belongs to the sigma-70 factor family. ECF subfamily.</text>
</comment>
<sequence>MAINKEEANLLMEAFQQGNDEAFGKLYTLIKPSLYAFLFRYTRDEQGSADLVQDTFVKLHRYKNHFQSSKGHATTYIFQMAYHLMITKINRRKKAMKFIPFLVPQPKETIVSHEERITIREALLKLPGEHRALILLSYYHDMPQKEIAEIIDIPIGTVKSRLHHILKTLRKLLEDDEDEQRKTK</sequence>
<dbReference type="PANTHER" id="PTHR43133">
    <property type="entry name" value="RNA POLYMERASE ECF-TYPE SIGMA FACTO"/>
    <property type="match status" value="1"/>
</dbReference>
<dbReference type="PANTHER" id="PTHR43133:SF8">
    <property type="entry name" value="RNA POLYMERASE SIGMA FACTOR HI_1459-RELATED"/>
    <property type="match status" value="1"/>
</dbReference>
<dbReference type="NCBIfam" id="TIGR02937">
    <property type="entry name" value="sigma70-ECF"/>
    <property type="match status" value="1"/>
</dbReference>
<proteinExistence type="inferred from homology"/>
<accession>A0ABU0APK6</accession>
<dbReference type="InterPro" id="IPR039425">
    <property type="entry name" value="RNA_pol_sigma-70-like"/>
</dbReference>
<evidence type="ECO:0000259" key="6">
    <source>
        <dbReference type="Pfam" id="PF04542"/>
    </source>
</evidence>
<feature type="domain" description="RNA polymerase sigma factor 70 region 4 type 2" evidence="7">
    <location>
        <begin position="119"/>
        <end position="169"/>
    </location>
</feature>
<dbReference type="InterPro" id="IPR013324">
    <property type="entry name" value="RNA_pol_sigma_r3/r4-like"/>
</dbReference>
<dbReference type="CDD" id="cd06171">
    <property type="entry name" value="Sigma70_r4"/>
    <property type="match status" value="1"/>
</dbReference>
<evidence type="ECO:0000313" key="8">
    <source>
        <dbReference type="EMBL" id="MDQ0273223.1"/>
    </source>
</evidence>
<evidence type="ECO:0000313" key="9">
    <source>
        <dbReference type="Proteomes" id="UP001238088"/>
    </source>
</evidence>
<reference evidence="8 9" key="1">
    <citation type="submission" date="2023-07" db="EMBL/GenBank/DDBJ databases">
        <title>Genomic Encyclopedia of Type Strains, Phase IV (KMG-IV): sequencing the most valuable type-strain genomes for metagenomic binning, comparative biology and taxonomic classification.</title>
        <authorList>
            <person name="Goeker M."/>
        </authorList>
    </citation>
    <scope>NUCLEOTIDE SEQUENCE [LARGE SCALE GENOMIC DNA]</scope>
    <source>
        <strain evidence="8 9">DSM 23494</strain>
    </source>
</reference>
<dbReference type="Pfam" id="PF08281">
    <property type="entry name" value="Sigma70_r4_2"/>
    <property type="match status" value="1"/>
</dbReference>